<dbReference type="GO" id="GO:0000139">
    <property type="term" value="C:Golgi membrane"/>
    <property type="evidence" value="ECO:0007669"/>
    <property type="project" value="TreeGrafter"/>
</dbReference>
<evidence type="ECO:0000256" key="2">
    <source>
        <dbReference type="ARBA" id="ARBA00006070"/>
    </source>
</evidence>
<dbReference type="GO" id="GO:0006890">
    <property type="term" value="P:retrograde vesicle-mediated transport, Golgi to endoplasmic reticulum"/>
    <property type="evidence" value="ECO:0007669"/>
    <property type="project" value="TreeGrafter"/>
</dbReference>
<dbReference type="Pfam" id="PF03248">
    <property type="entry name" value="Rer1"/>
    <property type="match status" value="1"/>
</dbReference>
<dbReference type="AlphaFoldDB" id="A0A3B0NBW9"/>
<feature type="transmembrane region" description="Helical" evidence="6">
    <location>
        <begin position="30"/>
        <end position="49"/>
    </location>
</feature>
<feature type="transmembrane region" description="Helical" evidence="6">
    <location>
        <begin position="55"/>
        <end position="72"/>
    </location>
</feature>
<evidence type="ECO:0000256" key="3">
    <source>
        <dbReference type="ARBA" id="ARBA00022692"/>
    </source>
</evidence>
<feature type="transmembrane region" description="Helical" evidence="6">
    <location>
        <begin position="185"/>
        <end position="205"/>
    </location>
</feature>
<dbReference type="EMBL" id="UIVT01000003">
    <property type="protein sequence ID" value="SVP93801.1"/>
    <property type="molecule type" value="Genomic_DNA"/>
</dbReference>
<evidence type="ECO:0000256" key="1">
    <source>
        <dbReference type="ARBA" id="ARBA00004141"/>
    </source>
</evidence>
<keyword evidence="5 6" id="KW-0472">Membrane</keyword>
<feature type="transmembrane region" description="Helical" evidence="6">
    <location>
        <begin position="217"/>
        <end position="235"/>
    </location>
</feature>
<dbReference type="VEuPathDB" id="PiroplasmaDB:TA17635"/>
<keyword evidence="4 6" id="KW-1133">Transmembrane helix</keyword>
<accession>A0A3B0NBW9</accession>
<feature type="transmembrane region" description="Helical" evidence="6">
    <location>
        <begin position="156"/>
        <end position="173"/>
    </location>
</feature>
<protein>
    <submittedName>
        <fullName evidence="8">Rer1 family protein, putative</fullName>
    </submittedName>
</protein>
<dbReference type="PANTHER" id="PTHR10743:SF0">
    <property type="entry name" value="PROTEIN RER1"/>
    <property type="match status" value="1"/>
</dbReference>
<gene>
    <name evidence="8" type="ORF">TAT_000279600</name>
    <name evidence="7" type="ORF">TAV_000279700</name>
</gene>
<evidence type="ECO:0000313" key="8">
    <source>
        <dbReference type="EMBL" id="SVP93801.1"/>
    </source>
</evidence>
<feature type="transmembrane region" description="Helical" evidence="6">
    <location>
        <begin position="130"/>
        <end position="150"/>
    </location>
</feature>
<reference evidence="8" key="1">
    <citation type="submission" date="2018-07" db="EMBL/GenBank/DDBJ databases">
        <authorList>
            <person name="Quirk P.G."/>
            <person name="Krulwich T.A."/>
        </authorList>
    </citation>
    <scope>NUCLEOTIDE SEQUENCE</scope>
    <source>
        <strain evidence="8">Anand</strain>
    </source>
</reference>
<dbReference type="GO" id="GO:0006621">
    <property type="term" value="P:protein retention in ER lumen"/>
    <property type="evidence" value="ECO:0007669"/>
    <property type="project" value="TreeGrafter"/>
</dbReference>
<evidence type="ECO:0000256" key="5">
    <source>
        <dbReference type="ARBA" id="ARBA00023136"/>
    </source>
</evidence>
<evidence type="ECO:0000256" key="4">
    <source>
        <dbReference type="ARBA" id="ARBA00022989"/>
    </source>
</evidence>
<proteinExistence type="inferred from homology"/>
<keyword evidence="3 6" id="KW-0812">Transmembrane</keyword>
<organism evidence="8">
    <name type="scientific">Theileria annulata</name>
    <dbReference type="NCBI Taxonomy" id="5874"/>
    <lineage>
        <taxon>Eukaryota</taxon>
        <taxon>Sar</taxon>
        <taxon>Alveolata</taxon>
        <taxon>Apicomplexa</taxon>
        <taxon>Aconoidasida</taxon>
        <taxon>Piroplasmida</taxon>
        <taxon>Theileriidae</taxon>
        <taxon>Theileria</taxon>
    </lineage>
</organism>
<sequence>MDVCEESNKWVRKLTLFHRSCLDFTVKYTLFRWIYFAALFFTFWFVVIARSSHYVVAYMYAVFLLNLVLRFITPLSFDDLCAAHEDANKGTILPLNEQEALNSSKIKKCGLNYKENVYEFKPFLRQMNEFTFWLSAVRVTYIACFSLFFDFLDVDVFWPLLVLYFVLLFLTTMNQQIKNMIKYKYVPFNFCKCSFFIFLQLNGRIVMGKLSNELKPALSLSYTICSFSTLIYYYIHCMVHYCIHYLIYTNTTCISILLIVCNIYKSCGNYEL</sequence>
<dbReference type="EMBL" id="UIVS01000003">
    <property type="protein sequence ID" value="SVP92997.1"/>
    <property type="molecule type" value="Genomic_DNA"/>
</dbReference>
<dbReference type="GO" id="GO:0005783">
    <property type="term" value="C:endoplasmic reticulum"/>
    <property type="evidence" value="ECO:0007669"/>
    <property type="project" value="GOC"/>
</dbReference>
<comment type="similarity">
    <text evidence="2">Belongs to the RER1 family.</text>
</comment>
<comment type="subcellular location">
    <subcellularLocation>
        <location evidence="1">Membrane</location>
        <topology evidence="1">Multi-pass membrane protein</topology>
    </subcellularLocation>
</comment>
<name>A0A3B0NBW9_THEAN</name>
<feature type="transmembrane region" description="Helical" evidence="6">
    <location>
        <begin position="247"/>
        <end position="265"/>
    </location>
</feature>
<dbReference type="InterPro" id="IPR004932">
    <property type="entry name" value="Rer1"/>
</dbReference>
<evidence type="ECO:0000256" key="6">
    <source>
        <dbReference type="SAM" id="Phobius"/>
    </source>
</evidence>
<dbReference type="PANTHER" id="PTHR10743">
    <property type="entry name" value="PROTEIN RER1"/>
    <property type="match status" value="1"/>
</dbReference>
<evidence type="ECO:0000313" key="7">
    <source>
        <dbReference type="EMBL" id="SVP92997.1"/>
    </source>
</evidence>